<protein>
    <submittedName>
        <fullName evidence="3">WYL domain-containing protein</fullName>
    </submittedName>
</protein>
<dbReference type="InterPro" id="IPR051534">
    <property type="entry name" value="CBASS_pafABC_assoc_protein"/>
</dbReference>
<dbReference type="PANTHER" id="PTHR34580:SF1">
    <property type="entry name" value="PROTEIN PAFC"/>
    <property type="match status" value="1"/>
</dbReference>
<keyword evidence="4" id="KW-1185">Reference proteome</keyword>
<feature type="domain" description="WYL" evidence="1">
    <location>
        <begin position="131"/>
        <end position="188"/>
    </location>
</feature>
<proteinExistence type="predicted"/>
<dbReference type="RefSeq" id="WP_165497935.1">
    <property type="nucleotide sequence ID" value="NZ_CBCSED010000013.1"/>
</dbReference>
<dbReference type="PANTHER" id="PTHR34580">
    <property type="match status" value="1"/>
</dbReference>
<gene>
    <name evidence="3" type="ORF">IV431_08785</name>
</gene>
<organism evidence="3 4">
    <name type="scientific">Rahnella victoriana</name>
    <dbReference type="NCBI Taxonomy" id="1510570"/>
    <lineage>
        <taxon>Bacteria</taxon>
        <taxon>Pseudomonadati</taxon>
        <taxon>Pseudomonadota</taxon>
        <taxon>Gammaproteobacteria</taxon>
        <taxon>Enterobacterales</taxon>
        <taxon>Yersiniaceae</taxon>
        <taxon>Rahnella</taxon>
    </lineage>
</organism>
<dbReference type="PROSITE" id="PS52050">
    <property type="entry name" value="WYL"/>
    <property type="match status" value="1"/>
</dbReference>
<dbReference type="Pfam" id="PF25583">
    <property type="entry name" value="WCX"/>
    <property type="match status" value="1"/>
</dbReference>
<name>A0ABS0DU32_9GAMM</name>
<evidence type="ECO:0000259" key="2">
    <source>
        <dbReference type="Pfam" id="PF25583"/>
    </source>
</evidence>
<sequence>MMHIADKRDNTRHELLIDRLFGIFEHIYQGKTINKDWLCKAYNITSRTAYRDLARLGHLLEETSSAGNFVLNKHLQPNFSNSALNQFAQWVDVAKLFSDADGKTLRNELAYKDAVIITGNTTQDNRLIKSVMRDLKEGITRHRSISFTYSGKARQANPYKLINQSGIWYLVAEESGKLKSFNVSKIQYLFLMQVVFIPDPTLEKEITEGKGIWFGEKTSVTLIASKKAAVYLRRRQLFPDQNIISEHTDGSITLTAKTTDAQLLFRWLRYWLPEISIAAPLRWQDDFNRELQASVAQMQRDIANIS</sequence>
<comment type="caution">
    <text evidence="3">The sequence shown here is derived from an EMBL/GenBank/DDBJ whole genome shotgun (WGS) entry which is preliminary data.</text>
</comment>
<dbReference type="InterPro" id="IPR057727">
    <property type="entry name" value="WCX_dom"/>
</dbReference>
<dbReference type="Pfam" id="PF13280">
    <property type="entry name" value="WYL"/>
    <property type="match status" value="1"/>
</dbReference>
<evidence type="ECO:0000259" key="1">
    <source>
        <dbReference type="Pfam" id="PF13280"/>
    </source>
</evidence>
<dbReference type="Proteomes" id="UP000600307">
    <property type="component" value="Unassembled WGS sequence"/>
</dbReference>
<evidence type="ECO:0000313" key="4">
    <source>
        <dbReference type="Proteomes" id="UP000600307"/>
    </source>
</evidence>
<evidence type="ECO:0000313" key="3">
    <source>
        <dbReference type="EMBL" id="MBF7955643.1"/>
    </source>
</evidence>
<dbReference type="InterPro" id="IPR026881">
    <property type="entry name" value="WYL_dom"/>
</dbReference>
<reference evidence="3 4" key="1">
    <citation type="submission" date="2020-11" db="EMBL/GenBank/DDBJ databases">
        <title>Taxonomic investigation of Rahnella spp.</title>
        <authorList>
            <person name="Lee S.D."/>
        </authorList>
    </citation>
    <scope>NUCLEOTIDE SEQUENCE [LARGE SCALE GENOMIC DNA]</scope>
    <source>
        <strain evidence="3 4">SAP-10</strain>
    </source>
</reference>
<feature type="domain" description="WCX" evidence="2">
    <location>
        <begin position="217"/>
        <end position="293"/>
    </location>
</feature>
<dbReference type="EMBL" id="JADOBH010000002">
    <property type="protein sequence ID" value="MBF7955643.1"/>
    <property type="molecule type" value="Genomic_DNA"/>
</dbReference>
<accession>A0ABS0DU32</accession>